<keyword evidence="6" id="KW-1185">Reference proteome</keyword>
<keyword evidence="1 2" id="KW-0129">CBS domain</keyword>
<protein>
    <recommendedName>
        <fullName evidence="7">CBS domain-containing protein</fullName>
    </recommendedName>
</protein>
<accession>A0ABQ5W9M7</accession>
<dbReference type="PROSITE" id="PS51371">
    <property type="entry name" value="CBS"/>
    <property type="match status" value="2"/>
</dbReference>
<organism evidence="5 6">
    <name type="scientific">Devosia nitrariae</name>
    <dbReference type="NCBI Taxonomy" id="2071872"/>
    <lineage>
        <taxon>Bacteria</taxon>
        <taxon>Pseudomonadati</taxon>
        <taxon>Pseudomonadota</taxon>
        <taxon>Alphaproteobacteria</taxon>
        <taxon>Hyphomicrobiales</taxon>
        <taxon>Devosiaceae</taxon>
        <taxon>Devosia</taxon>
    </lineage>
</organism>
<dbReference type="InterPro" id="IPR007055">
    <property type="entry name" value="BON_dom"/>
</dbReference>
<feature type="domain" description="BON" evidence="3">
    <location>
        <begin position="148"/>
        <end position="217"/>
    </location>
</feature>
<reference evidence="6" key="1">
    <citation type="journal article" date="2019" name="Int. J. Syst. Evol. Microbiol.">
        <title>The Global Catalogue of Microorganisms (GCM) 10K type strain sequencing project: providing services to taxonomists for standard genome sequencing and annotation.</title>
        <authorList>
            <consortium name="The Broad Institute Genomics Platform"/>
            <consortium name="The Broad Institute Genome Sequencing Center for Infectious Disease"/>
            <person name="Wu L."/>
            <person name="Ma J."/>
        </authorList>
    </citation>
    <scope>NUCLEOTIDE SEQUENCE [LARGE SCALE GENOMIC DNA]</scope>
    <source>
        <strain evidence="6">NBRC 112416</strain>
    </source>
</reference>
<name>A0ABQ5W9M7_9HYPH</name>
<dbReference type="SMART" id="SM00116">
    <property type="entry name" value="CBS"/>
    <property type="match status" value="2"/>
</dbReference>
<dbReference type="InterPro" id="IPR017080">
    <property type="entry name" value="UCP036990_CBS_BON"/>
</dbReference>
<dbReference type="Gene3D" id="3.30.1340.30">
    <property type="match status" value="1"/>
</dbReference>
<dbReference type="InterPro" id="IPR051257">
    <property type="entry name" value="Diverse_CBS-Domain"/>
</dbReference>
<evidence type="ECO:0000259" key="3">
    <source>
        <dbReference type="PROSITE" id="PS50914"/>
    </source>
</evidence>
<evidence type="ECO:0000313" key="5">
    <source>
        <dbReference type="EMBL" id="GLQ56640.1"/>
    </source>
</evidence>
<feature type="domain" description="CBS" evidence="4">
    <location>
        <begin position="7"/>
        <end position="67"/>
    </location>
</feature>
<sequence length="231" mass="25092">MKAKDIMARQVVTLSPGNSVSHAARILLDHHISGAPVIDDENTLVGILTEGDLLRRTELGSNLRADLATQEGTESFIRSHSWRVDDVMTPRVVTIGENMPVGEIARLFETNKIKRVPVMRGERLAGIVSRADLLFCIAESRPERIAKGDQALRTSIAARLRDMLGTAITQPTVSVIEGAVHLWGSVRTDIERQAIRVVIEGVPGVKGIDDHMLCVGSAEADELRAPAPQGQ</sequence>
<dbReference type="PROSITE" id="PS50914">
    <property type="entry name" value="BON"/>
    <property type="match status" value="1"/>
</dbReference>
<evidence type="ECO:0000313" key="6">
    <source>
        <dbReference type="Proteomes" id="UP001156691"/>
    </source>
</evidence>
<proteinExistence type="predicted"/>
<dbReference type="Pfam" id="PF04972">
    <property type="entry name" value="BON"/>
    <property type="match status" value="1"/>
</dbReference>
<evidence type="ECO:0000256" key="1">
    <source>
        <dbReference type="ARBA" id="ARBA00023122"/>
    </source>
</evidence>
<evidence type="ECO:0000256" key="2">
    <source>
        <dbReference type="PROSITE-ProRule" id="PRU00703"/>
    </source>
</evidence>
<gene>
    <name evidence="5" type="ORF">GCM10010862_38990</name>
</gene>
<dbReference type="InterPro" id="IPR000644">
    <property type="entry name" value="CBS_dom"/>
</dbReference>
<dbReference type="InterPro" id="IPR046342">
    <property type="entry name" value="CBS_dom_sf"/>
</dbReference>
<dbReference type="Gene3D" id="3.10.580.10">
    <property type="entry name" value="CBS-domain"/>
    <property type="match status" value="1"/>
</dbReference>
<dbReference type="PANTHER" id="PTHR43080:SF26">
    <property type="entry name" value="REGULATORY PROTEIN"/>
    <property type="match status" value="1"/>
</dbReference>
<evidence type="ECO:0008006" key="7">
    <source>
        <dbReference type="Google" id="ProtNLM"/>
    </source>
</evidence>
<feature type="domain" description="CBS" evidence="4">
    <location>
        <begin position="88"/>
        <end position="143"/>
    </location>
</feature>
<dbReference type="PANTHER" id="PTHR43080">
    <property type="entry name" value="CBS DOMAIN-CONTAINING PROTEIN CBSX3, MITOCHONDRIAL"/>
    <property type="match status" value="1"/>
</dbReference>
<comment type="caution">
    <text evidence="5">The sequence shown here is derived from an EMBL/GenBank/DDBJ whole genome shotgun (WGS) entry which is preliminary data.</text>
</comment>
<dbReference type="RefSeq" id="WP_284342029.1">
    <property type="nucleotide sequence ID" value="NZ_BSNS01000020.1"/>
</dbReference>
<dbReference type="SUPFAM" id="SSF54631">
    <property type="entry name" value="CBS-domain pair"/>
    <property type="match status" value="1"/>
</dbReference>
<evidence type="ECO:0000259" key="4">
    <source>
        <dbReference type="PROSITE" id="PS51371"/>
    </source>
</evidence>
<dbReference type="Pfam" id="PF00571">
    <property type="entry name" value="CBS"/>
    <property type="match status" value="2"/>
</dbReference>
<dbReference type="CDD" id="cd04586">
    <property type="entry name" value="CBS_pair_BON_assoc"/>
    <property type="match status" value="1"/>
</dbReference>
<dbReference type="EMBL" id="BSNS01000020">
    <property type="protein sequence ID" value="GLQ56640.1"/>
    <property type="molecule type" value="Genomic_DNA"/>
</dbReference>
<dbReference type="Proteomes" id="UP001156691">
    <property type="component" value="Unassembled WGS sequence"/>
</dbReference>
<dbReference type="PIRSF" id="PIRSF036990">
    <property type="entry name" value="UCP036990_CBS_BON"/>
    <property type="match status" value="1"/>
</dbReference>